<dbReference type="FunFam" id="3.40.50.300:FF:000335">
    <property type="entry name" value="ATP binding cassette subfamily A member 5"/>
    <property type="match status" value="2"/>
</dbReference>
<dbReference type="GO" id="GO:0140359">
    <property type="term" value="F:ABC-type transporter activity"/>
    <property type="evidence" value="ECO:0007669"/>
    <property type="project" value="InterPro"/>
</dbReference>
<dbReference type="PROSITE" id="PS50893">
    <property type="entry name" value="ABC_TRANSPORTER_2"/>
    <property type="match status" value="2"/>
</dbReference>
<keyword evidence="8 10" id="KW-1133">Transmembrane helix</keyword>
<dbReference type="GO" id="GO:0016887">
    <property type="term" value="F:ATP hydrolysis activity"/>
    <property type="evidence" value="ECO:0007669"/>
    <property type="project" value="InterPro"/>
</dbReference>
<comment type="caution">
    <text evidence="12">The sequence shown here is derived from an EMBL/GenBank/DDBJ whole genome shotgun (WGS) entry which is preliminary data.</text>
</comment>
<organism evidence="12 13">
    <name type="scientific">Physocladia obscura</name>
    <dbReference type="NCBI Taxonomy" id="109957"/>
    <lineage>
        <taxon>Eukaryota</taxon>
        <taxon>Fungi</taxon>
        <taxon>Fungi incertae sedis</taxon>
        <taxon>Chytridiomycota</taxon>
        <taxon>Chytridiomycota incertae sedis</taxon>
        <taxon>Chytridiomycetes</taxon>
        <taxon>Chytridiales</taxon>
        <taxon>Chytriomycetaceae</taxon>
        <taxon>Physocladia</taxon>
    </lineage>
</organism>
<dbReference type="GO" id="GO:0005319">
    <property type="term" value="F:lipid transporter activity"/>
    <property type="evidence" value="ECO:0007669"/>
    <property type="project" value="TreeGrafter"/>
</dbReference>
<keyword evidence="9 10" id="KW-0472">Membrane</keyword>
<dbReference type="InterPro" id="IPR013525">
    <property type="entry name" value="ABC2_TM"/>
</dbReference>
<dbReference type="CDD" id="cd03263">
    <property type="entry name" value="ABC_subfamily_A"/>
    <property type="match status" value="2"/>
</dbReference>
<sequence>MHRPKWTAQLRALTAKNARLIAKKPLLLLMAFVSPLIVFPLIAQLTDLFVNGVISGVQNDSGTATDNSLNQAGTVSAIGTSSKIYFMSDSVTSPTATMVINRLSEMTGLQMGANIVSMGTDASDYDTLAASIFTDYNLQGLSFLAVVKWGESGNDLNYTIQSLTQDYDIGSQLPNLALQQAIDAAILSCVRSPDVYSSGLDSYQVSYDFFTAGSVGLDTLSDLSVDYGDTTTLSGTLDVSWFSLVLVASIGSLSFVPVMVIVIEIISKEKQRRLLGVLRRMGLMESAFWLSIMIPMTLISVLVALAASVGVTLVYDRSSIFRVTFDVLFIIHFCYAMAMAGFGCLVASVFSRPLFYNLSIGMVALASIAVNVVMFLNVSSDGNVIPPKGLWFTDCEALYAKVLLFIFAPFFNYGRIWADISIINNNGVKNPVIPKFDIHEFLSTTRYLPSITSTSMNDASDVNKFHSLYPTVITALLLLLSPVLNFLLAWYLNQALLSVDGFSRGALFPFTASFWTGKSSHRELIVGDTLAIEKEKSRATNTMRIIKLSKAYKGVSAVKEFSGVFDSGKVYSILGHNGAGKSTLINMLSLGTTPTHGDCFMFGMDMREDTNSLQNMMALCPQFDILYTSLTPNQHLKLYYDFRGEHKGVSKKKLKEIFAEKLAAVNLENVADVPCSRFSGGMKRRLSLCLATVAESAKIVFLDEPTTGLDPISRRGVWKVIQDLKKDRIVILTTHSMHEADALGDHVCIMHQGRLRASGSSLFLKSKFGEGYQLTLVNREKADGASEKMRATVEAYVKFALPRSSIVSASGGALTVAVNKIERGRLVAFLRALKKDMLMDWSIGNSTLEEVFLKLSAQNKEVVTDTEDGQNKSHPICRICAFRPTEVVHLYTKSGVMIEIPDVVCKHCGENSDPEIQTDESTELVSFAEFAARFATVKYGLKVEQEVSSISTVANGKTTFGSQVGAIIIKNIYLHQKEKRVNICFIIFLILFIVISVLAGKLFPSLPADCTTGTFFFLDYSTLSCQASNYSLLMQDNQYSYSYFVNYGFCSSNAMDCVGGTRKSFALSTNVFSVNAKTPEGESLSAQYFDFGTAGASLLSFSGAPANIQYTQTLAFDDIDASTWFVNTINNNLTTSSGVTPGAKFAKLGSGSVQSYFTQKQQQLVGEEKLLIDSCTSYTATQSTRTGYVSANFIDFATEWNQFYPDVGYNVQSLRVGASAINISFEVVTYPWMQFPPIYLANISELDGSNLISSQFSDCVAVQHGVSTYTSGVNPGLESFDAMMVSINSVTNKALKALNTSKTVVANTQTLPELFDIDTTSDSRLIGYKLGRAVYVMFFILTTAMVFPRLVSLLVLEKKENLVEMMRIQGLGLSTYWVGNFIYGFSVIFLFNFLYVIICYFGGISEVILAGFGYMILLIVLWSYGQVCLSFLIAGVITKPTSSALVSYMIYIAAAGLSPFLMLSVGSAGFAYIWSIFPVTGAISIVQLVTVLEAKDFLRIAINSVIMLVSSSFWALLGMYIHAIRASAVDTRLDPLLGLSNLAKSNSKRVMNETDIELTAERKDAAVLNHEKTVQTFHATGTEQQPAFDPSEALRVVHLRKEFGKSKVAVHDMTLSFKLGETFGMLGPNGAGKTTVLNMMTGLLKRTSGSIVVGGKAVLGNKNPKVDDIGVTPQFDTVWPDMTVEEHLKFYCRLHGIPRTAITGVVRSIAESIELDGDAFKQNAVGLSGGMRRRLSIGIALTGNPKILVLDEPTTGLDPETRRQIWKIIDKIQKSGDKCVIITTHSMDEADALCSRIGIVVDGSVRVLGSQMSLKKQFAEGLKFTFRFTVKCSIENNRSLAHFENCEKTRIAEISHGIQRATRIGNLKWTLVASDLVYAHANALLASGSETSWMVSLQCVAAAEDFDVADAFMDVSQACETLGVGDWAVNETTLEDVFVKVVEN</sequence>
<dbReference type="EMBL" id="JADGJH010000594">
    <property type="protein sequence ID" value="KAJ3125721.1"/>
    <property type="molecule type" value="Genomic_DNA"/>
</dbReference>
<feature type="transmembrane region" description="Helical" evidence="10">
    <location>
        <begin position="983"/>
        <end position="1003"/>
    </location>
</feature>
<feature type="transmembrane region" description="Helical" evidence="10">
    <location>
        <begin position="287"/>
        <end position="315"/>
    </location>
</feature>
<feature type="transmembrane region" description="Helical" evidence="10">
    <location>
        <begin position="1333"/>
        <end position="1356"/>
    </location>
</feature>
<feature type="transmembrane region" description="Helical" evidence="10">
    <location>
        <begin position="1409"/>
        <end position="1433"/>
    </location>
</feature>
<protein>
    <recommendedName>
        <fullName evidence="11">ABC transporter domain-containing protein</fullName>
    </recommendedName>
</protein>
<evidence type="ECO:0000256" key="4">
    <source>
        <dbReference type="ARBA" id="ARBA00022692"/>
    </source>
</evidence>
<dbReference type="GO" id="GO:0016020">
    <property type="term" value="C:membrane"/>
    <property type="evidence" value="ECO:0007669"/>
    <property type="project" value="UniProtKB-SubCell"/>
</dbReference>
<keyword evidence="6" id="KW-0547">Nucleotide-binding</keyword>
<comment type="similarity">
    <text evidence="2">Belongs to the ABC transporter superfamily. ABCA family.</text>
</comment>
<accession>A0AAD5XH26</accession>
<name>A0AAD5XH26_9FUNG</name>
<evidence type="ECO:0000256" key="1">
    <source>
        <dbReference type="ARBA" id="ARBA00004141"/>
    </source>
</evidence>
<evidence type="ECO:0000259" key="11">
    <source>
        <dbReference type="PROSITE" id="PS50893"/>
    </source>
</evidence>
<dbReference type="PANTHER" id="PTHR19229">
    <property type="entry name" value="ATP-BINDING CASSETTE TRANSPORTER SUBFAMILY A ABCA"/>
    <property type="match status" value="1"/>
</dbReference>
<feature type="transmembrane region" description="Helical" evidence="10">
    <location>
        <begin position="1377"/>
        <end position="1403"/>
    </location>
</feature>
<evidence type="ECO:0000256" key="7">
    <source>
        <dbReference type="ARBA" id="ARBA00022840"/>
    </source>
</evidence>
<dbReference type="GO" id="GO:0005524">
    <property type="term" value="F:ATP binding"/>
    <property type="evidence" value="ECO:0007669"/>
    <property type="project" value="UniProtKB-KW"/>
</dbReference>
<evidence type="ECO:0000256" key="10">
    <source>
        <dbReference type="SAM" id="Phobius"/>
    </source>
</evidence>
<feature type="transmembrane region" description="Helical" evidence="10">
    <location>
        <begin position="1471"/>
        <end position="1492"/>
    </location>
</feature>
<feature type="transmembrane region" description="Helical" evidence="10">
    <location>
        <begin position="354"/>
        <end position="376"/>
    </location>
</feature>
<dbReference type="PROSITE" id="PS00211">
    <property type="entry name" value="ABC_TRANSPORTER_1"/>
    <property type="match status" value="2"/>
</dbReference>
<dbReference type="PANTHER" id="PTHR19229:SF36">
    <property type="entry name" value="ATP-BINDING CASSETTE SUB-FAMILY A MEMBER 2"/>
    <property type="match status" value="1"/>
</dbReference>
<proteinExistence type="inferred from homology"/>
<dbReference type="InterPro" id="IPR017871">
    <property type="entry name" value="ABC_transporter-like_CS"/>
</dbReference>
<feature type="transmembrane region" description="Helical" evidence="10">
    <location>
        <begin position="327"/>
        <end position="347"/>
    </location>
</feature>
<keyword evidence="3" id="KW-0813">Transport</keyword>
<feature type="domain" description="ABC transporter" evidence="11">
    <location>
        <begin position="1594"/>
        <end position="1827"/>
    </location>
</feature>
<evidence type="ECO:0000313" key="13">
    <source>
        <dbReference type="Proteomes" id="UP001211907"/>
    </source>
</evidence>
<dbReference type="Pfam" id="PF12698">
    <property type="entry name" value="ABC2_membrane_3"/>
    <property type="match status" value="1"/>
</dbReference>
<evidence type="ECO:0000313" key="12">
    <source>
        <dbReference type="EMBL" id="KAJ3125721.1"/>
    </source>
</evidence>
<keyword evidence="7" id="KW-0067">ATP-binding</keyword>
<gene>
    <name evidence="12" type="ORF">HK100_010631</name>
</gene>
<comment type="subcellular location">
    <subcellularLocation>
        <location evidence="1">Membrane</location>
        <topology evidence="1">Multi-pass membrane protein</topology>
    </subcellularLocation>
</comment>
<evidence type="ECO:0000256" key="6">
    <source>
        <dbReference type="ARBA" id="ARBA00022741"/>
    </source>
</evidence>
<dbReference type="InterPro" id="IPR003439">
    <property type="entry name" value="ABC_transporter-like_ATP-bd"/>
</dbReference>
<evidence type="ECO:0000256" key="8">
    <source>
        <dbReference type="ARBA" id="ARBA00022989"/>
    </source>
</evidence>
<dbReference type="Proteomes" id="UP001211907">
    <property type="component" value="Unassembled WGS sequence"/>
</dbReference>
<evidence type="ECO:0000256" key="3">
    <source>
        <dbReference type="ARBA" id="ARBA00022448"/>
    </source>
</evidence>
<feature type="transmembrane region" description="Helical" evidence="10">
    <location>
        <begin position="468"/>
        <end position="492"/>
    </location>
</feature>
<feature type="transmembrane region" description="Helical" evidence="10">
    <location>
        <begin position="241"/>
        <end position="266"/>
    </location>
</feature>
<keyword evidence="4 10" id="KW-0812">Transmembrane</keyword>
<keyword evidence="13" id="KW-1185">Reference proteome</keyword>
<feature type="transmembrane region" description="Helical" evidence="10">
    <location>
        <begin position="1504"/>
        <end position="1523"/>
    </location>
</feature>
<reference evidence="12" key="1">
    <citation type="submission" date="2020-05" db="EMBL/GenBank/DDBJ databases">
        <title>Phylogenomic resolution of chytrid fungi.</title>
        <authorList>
            <person name="Stajich J.E."/>
            <person name="Amses K."/>
            <person name="Simmons R."/>
            <person name="Seto K."/>
            <person name="Myers J."/>
            <person name="Bonds A."/>
            <person name="Quandt C.A."/>
            <person name="Barry K."/>
            <person name="Liu P."/>
            <person name="Grigoriev I."/>
            <person name="Longcore J.E."/>
            <person name="James T.Y."/>
        </authorList>
    </citation>
    <scope>NUCLEOTIDE SEQUENCE</scope>
    <source>
        <strain evidence="12">JEL0513</strain>
    </source>
</reference>
<feature type="transmembrane region" description="Helical" evidence="10">
    <location>
        <begin position="26"/>
        <end position="45"/>
    </location>
</feature>
<feature type="domain" description="ABC transporter" evidence="11">
    <location>
        <begin position="543"/>
        <end position="777"/>
    </location>
</feature>
<dbReference type="Gene3D" id="3.40.50.300">
    <property type="entry name" value="P-loop containing nucleotide triphosphate hydrolases"/>
    <property type="match status" value="2"/>
</dbReference>
<evidence type="ECO:0000256" key="5">
    <source>
        <dbReference type="ARBA" id="ARBA00022737"/>
    </source>
</evidence>
<feature type="transmembrane region" description="Helical" evidence="10">
    <location>
        <begin position="1445"/>
        <end position="1465"/>
    </location>
</feature>
<evidence type="ECO:0000256" key="9">
    <source>
        <dbReference type="ARBA" id="ARBA00023136"/>
    </source>
</evidence>
<dbReference type="InterPro" id="IPR027417">
    <property type="entry name" value="P-loop_NTPase"/>
</dbReference>
<dbReference type="SMART" id="SM00382">
    <property type="entry name" value="AAA"/>
    <property type="match status" value="2"/>
</dbReference>
<dbReference type="Pfam" id="PF00005">
    <property type="entry name" value="ABC_tran"/>
    <property type="match status" value="2"/>
</dbReference>
<keyword evidence="5" id="KW-0677">Repeat</keyword>
<dbReference type="InterPro" id="IPR003593">
    <property type="entry name" value="AAA+_ATPase"/>
</dbReference>
<evidence type="ECO:0000256" key="2">
    <source>
        <dbReference type="ARBA" id="ARBA00008869"/>
    </source>
</evidence>
<dbReference type="InterPro" id="IPR026082">
    <property type="entry name" value="ABCA"/>
</dbReference>
<dbReference type="SUPFAM" id="SSF52540">
    <property type="entry name" value="P-loop containing nucleoside triphosphate hydrolases"/>
    <property type="match status" value="2"/>
</dbReference>